<dbReference type="SUPFAM" id="SSF52540">
    <property type="entry name" value="P-loop containing nucleoside triphosphate hydrolases"/>
    <property type="match status" value="1"/>
</dbReference>
<dbReference type="EC" id="6.3.3.3" evidence="2"/>
<sequence>MADTPSPERPPLPVLKGVFFITGTDTEVGKTWVSCRLLERAREAGLSCYGLKPIAAGCEETADGLRNEDAVNLMASSSVALPYDVVNPVALKAAIAPHIAARQEGRRISLSQLAGYVRGALSSHPADLVLVEGAGGWRVPLNDREMLSALAVELNLPVIQVVGMKLGCISHALLTAEAIQADGLRYTGTVANCFGDMDVREENLITLRQHLPGAFTVV</sequence>
<dbReference type="Gene3D" id="3.40.50.300">
    <property type="entry name" value="P-loop containing nucleotide triphosphate hydrolases"/>
    <property type="match status" value="1"/>
</dbReference>
<gene>
    <name evidence="2" type="primary">bioD</name>
    <name evidence="3" type="ORF">ISO4_00325</name>
</gene>
<keyword evidence="2" id="KW-0436">Ligase</keyword>
<dbReference type="InterPro" id="IPR004472">
    <property type="entry name" value="DTB_synth_BioD"/>
</dbReference>
<comment type="similarity">
    <text evidence="2">Belongs to the dethiobiotin synthetase family.</text>
</comment>
<keyword evidence="4" id="KW-1185">Reference proteome</keyword>
<comment type="subunit">
    <text evidence="2">Homodimer.</text>
</comment>
<comment type="cofactor">
    <cofactor evidence="2">
        <name>Mg(2+)</name>
        <dbReference type="ChEBI" id="CHEBI:18420"/>
    </cofactor>
</comment>
<dbReference type="HAMAP" id="MF_00336">
    <property type="entry name" value="BioD"/>
    <property type="match status" value="1"/>
</dbReference>
<keyword evidence="1 2" id="KW-0093">Biotin biosynthesis</keyword>
<feature type="active site" evidence="2">
    <location>
        <position position="52"/>
    </location>
</feature>
<feature type="binding site" evidence="2">
    <location>
        <begin position="192"/>
        <end position="193"/>
    </location>
    <ligand>
        <name>ATP</name>
        <dbReference type="ChEBI" id="CHEBI:30616"/>
    </ligand>
</feature>
<feature type="binding site" evidence="2">
    <location>
        <position position="132"/>
    </location>
    <ligand>
        <name>Mg(2+)</name>
        <dbReference type="ChEBI" id="CHEBI:18420"/>
    </ligand>
</feature>
<dbReference type="PANTHER" id="PTHR43210:SF5">
    <property type="entry name" value="DETHIOBIOTIN SYNTHETASE"/>
    <property type="match status" value="1"/>
</dbReference>
<feature type="binding site" evidence="2">
    <location>
        <position position="69"/>
    </location>
    <ligand>
        <name>Mg(2+)</name>
        <dbReference type="ChEBI" id="CHEBI:18420"/>
    </ligand>
</feature>
<dbReference type="Pfam" id="PF13500">
    <property type="entry name" value="AAA_26"/>
    <property type="match status" value="1"/>
</dbReference>
<protein>
    <recommendedName>
        <fullName evidence="2">ATP-dependent dethiobiotin synthetase BioD</fullName>
        <ecNumber evidence="2">6.3.3.3</ecNumber>
    </recommendedName>
    <alternativeName>
        <fullName evidence="2">DTB synthetase</fullName>
        <shortName evidence="2">DTBS</shortName>
    </alternativeName>
    <alternativeName>
        <fullName evidence="2">Dethiobiotin synthase</fullName>
    </alternativeName>
</protein>
<evidence type="ECO:0000313" key="4">
    <source>
        <dbReference type="Proteomes" id="UP000644441"/>
    </source>
</evidence>
<dbReference type="PANTHER" id="PTHR43210">
    <property type="entry name" value="DETHIOBIOTIN SYNTHETASE"/>
    <property type="match status" value="1"/>
</dbReference>
<dbReference type="CDD" id="cd03109">
    <property type="entry name" value="DTBS"/>
    <property type="match status" value="1"/>
</dbReference>
<comment type="catalytic activity">
    <reaction evidence="2">
        <text>(7R,8S)-7,8-diammoniononanoate + CO2 + ATP = (4R,5S)-dethiobiotin + ADP + phosphate + 3 H(+)</text>
        <dbReference type="Rhea" id="RHEA:15805"/>
        <dbReference type="ChEBI" id="CHEBI:15378"/>
        <dbReference type="ChEBI" id="CHEBI:16526"/>
        <dbReference type="ChEBI" id="CHEBI:30616"/>
        <dbReference type="ChEBI" id="CHEBI:43474"/>
        <dbReference type="ChEBI" id="CHEBI:149469"/>
        <dbReference type="ChEBI" id="CHEBI:149473"/>
        <dbReference type="ChEBI" id="CHEBI:456216"/>
        <dbReference type="EC" id="6.3.3.3"/>
    </reaction>
</comment>
<keyword evidence="2" id="KW-0963">Cytoplasm</keyword>
<comment type="function">
    <text evidence="2">Catalyzes a mechanistically unusual reaction, the ATP-dependent insertion of CO2 between the N7 and N8 nitrogen atoms of 7,8-diaminopelargonic acid (DAPA, also called 7,8-diammoniononanoate) to form a ureido ring.</text>
</comment>
<dbReference type="EMBL" id="ARXR01000002">
    <property type="protein sequence ID" value="MBF5051723.1"/>
    <property type="molecule type" value="Genomic_DNA"/>
</dbReference>
<comment type="caution">
    <text evidence="3">The sequence shown here is derived from an EMBL/GenBank/DDBJ whole genome shotgun (WGS) entry which is preliminary data.</text>
</comment>
<keyword evidence="2" id="KW-0460">Magnesium</keyword>
<dbReference type="RefSeq" id="WP_194854925.1">
    <property type="nucleotide sequence ID" value="NZ_ARXR01000002.1"/>
</dbReference>
<evidence type="ECO:0000256" key="1">
    <source>
        <dbReference type="ARBA" id="ARBA00022756"/>
    </source>
</evidence>
<keyword evidence="2" id="KW-0479">Metal-binding</keyword>
<proteinExistence type="inferred from homology"/>
<evidence type="ECO:0000256" key="2">
    <source>
        <dbReference type="HAMAP-Rule" id="MF_00336"/>
    </source>
</evidence>
<comment type="caution">
    <text evidence="2">Lacks conserved residue(s) required for the propagation of feature annotation.</text>
</comment>
<keyword evidence="2" id="KW-0067">ATP-binding</keyword>
<comment type="subcellular location">
    <subcellularLocation>
        <location evidence="2">Cytoplasm</location>
    </subcellularLocation>
</comment>
<comment type="pathway">
    <text evidence="2">Cofactor biosynthesis; biotin biosynthesis; biotin from 7,8-diaminononanoate: step 1/2.</text>
</comment>
<accession>A0ABS0AC64</accession>
<organism evidence="3 4">
    <name type="scientific">Alloalcanivorax venustensis ISO4</name>
    <dbReference type="NCBI Taxonomy" id="1177184"/>
    <lineage>
        <taxon>Bacteria</taxon>
        <taxon>Pseudomonadati</taxon>
        <taxon>Pseudomonadota</taxon>
        <taxon>Gammaproteobacteria</taxon>
        <taxon>Oceanospirillales</taxon>
        <taxon>Alcanivoracaceae</taxon>
        <taxon>Alloalcanivorax</taxon>
    </lineage>
</organism>
<reference evidence="3 4" key="1">
    <citation type="submission" date="2012-09" db="EMBL/GenBank/DDBJ databases">
        <title>Genome Sequence of alkane-degrading Bacterium Alcanivorax venustensis ISO4.</title>
        <authorList>
            <person name="Lai Q."/>
            <person name="Shao Z."/>
        </authorList>
    </citation>
    <scope>NUCLEOTIDE SEQUENCE [LARGE SCALE GENOMIC DNA]</scope>
    <source>
        <strain evidence="3 4">ISO4</strain>
    </source>
</reference>
<dbReference type="NCBIfam" id="TIGR00347">
    <property type="entry name" value="bioD"/>
    <property type="match status" value="1"/>
</dbReference>
<evidence type="ECO:0000313" key="3">
    <source>
        <dbReference type="EMBL" id="MBF5051723.1"/>
    </source>
</evidence>
<dbReference type="InterPro" id="IPR027417">
    <property type="entry name" value="P-loop_NTPase"/>
</dbReference>
<feature type="binding site" evidence="2">
    <location>
        <begin position="132"/>
        <end position="135"/>
    </location>
    <ligand>
        <name>ATP</name>
        <dbReference type="ChEBI" id="CHEBI:30616"/>
    </ligand>
</feature>
<keyword evidence="2" id="KW-0547">Nucleotide-binding</keyword>
<feature type="binding site" evidence="2">
    <location>
        <position position="31"/>
    </location>
    <ligand>
        <name>Mg(2+)</name>
        <dbReference type="ChEBI" id="CHEBI:18420"/>
    </ligand>
</feature>
<dbReference type="Proteomes" id="UP000644441">
    <property type="component" value="Unassembled WGS sequence"/>
</dbReference>
<feature type="binding site" evidence="2">
    <location>
        <position position="69"/>
    </location>
    <ligand>
        <name>ATP</name>
        <dbReference type="ChEBI" id="CHEBI:30616"/>
    </ligand>
</feature>
<name>A0ABS0AC64_9GAMM</name>
<dbReference type="PIRSF" id="PIRSF006755">
    <property type="entry name" value="DTB_synth"/>
    <property type="match status" value="1"/>
</dbReference>